<evidence type="ECO:0000256" key="1">
    <source>
        <dbReference type="SAM" id="Coils"/>
    </source>
</evidence>
<comment type="caution">
    <text evidence="3">The sequence shown here is derived from an EMBL/GenBank/DDBJ whole genome shotgun (WGS) entry which is preliminary data.</text>
</comment>
<evidence type="ECO:0000313" key="3">
    <source>
        <dbReference type="EMBL" id="GJT69203.1"/>
    </source>
</evidence>
<sequence length="670" mass="75213">MAVPGGANQISRCVIDDLIEFSEETSVDGYMSFFKSQQIADSHGFINRLREESNTAKNLVGQLNALIAEMEALKDQGELFDTLMDLRDDKEAARTKLQGLNELITQADQEIEMKEAQIQAMNGLRYGSIFNILQGRNELLEKIIGCVVDSGGVLALDPKDHLVNYDNDNENDDLGYRSEEYFDEADEEDENNHSNGNVVKRGITRLYKFRREYGKPDGIKLSVTFDALNRISGKHRALFSSFLGDMVREHIGLKILSWKKVDSEARDKLWDEITRYFDVDLTVRKLVMNRLGQLLRNFRRKLRQTYILPNQNTLSKLNEVPAKYSAIVKAEEWVNFVKYTTTKEYKIENKEIKPDEEPPRGILWLKGRVNKDREFPDDEIRSVGDKIKEIKDKIKEATLKVDHGIDAMTVALGKEKGGYARGVGSGQASDERIVLLQSQLDNGRPNLAAQGEQLKSMLTQWTPSDVSPVDINPIDSSADEEGRTPIVGCENDASIQKSNGLATSEKEMETRAIKCKLWHLKKSTIIALGTVYETDGKQMLHNKEIRKDCYKVSIDKCLVDAACIPDVGNNGFKTVKDAVGGFFAWSKNQVVLDPKATPPSTIQMIDENKTAPKLQKSALVQLVFLLKGQQDSQCIPSTYQLLSIPADDGLTYVADALHSAVLNTSLMLYA</sequence>
<feature type="domain" description="DUF8039" evidence="2">
    <location>
        <begin position="510"/>
        <end position="592"/>
    </location>
</feature>
<keyword evidence="4" id="KW-1185">Reference proteome</keyword>
<reference evidence="3" key="2">
    <citation type="submission" date="2022-01" db="EMBL/GenBank/DDBJ databases">
        <authorList>
            <person name="Yamashiro T."/>
            <person name="Shiraishi A."/>
            <person name="Satake H."/>
            <person name="Nakayama K."/>
        </authorList>
    </citation>
    <scope>NUCLEOTIDE SEQUENCE</scope>
</reference>
<dbReference type="Proteomes" id="UP001151760">
    <property type="component" value="Unassembled WGS sequence"/>
</dbReference>
<dbReference type="InterPro" id="IPR058352">
    <property type="entry name" value="DUF8039"/>
</dbReference>
<name>A0ABQ5G278_9ASTR</name>
<accession>A0ABQ5G278</accession>
<organism evidence="3 4">
    <name type="scientific">Tanacetum coccineum</name>
    <dbReference type="NCBI Taxonomy" id="301880"/>
    <lineage>
        <taxon>Eukaryota</taxon>
        <taxon>Viridiplantae</taxon>
        <taxon>Streptophyta</taxon>
        <taxon>Embryophyta</taxon>
        <taxon>Tracheophyta</taxon>
        <taxon>Spermatophyta</taxon>
        <taxon>Magnoliopsida</taxon>
        <taxon>eudicotyledons</taxon>
        <taxon>Gunneridae</taxon>
        <taxon>Pentapetalae</taxon>
        <taxon>asterids</taxon>
        <taxon>campanulids</taxon>
        <taxon>Asterales</taxon>
        <taxon>Asteraceae</taxon>
        <taxon>Asteroideae</taxon>
        <taxon>Anthemideae</taxon>
        <taxon>Anthemidinae</taxon>
        <taxon>Tanacetum</taxon>
    </lineage>
</organism>
<protein>
    <recommendedName>
        <fullName evidence="2">DUF8039 domain-containing protein</fullName>
    </recommendedName>
</protein>
<keyword evidence="1" id="KW-0175">Coiled coil</keyword>
<dbReference type="PANTHER" id="PTHR33018">
    <property type="entry name" value="OS10G0338966 PROTEIN-RELATED"/>
    <property type="match status" value="1"/>
</dbReference>
<dbReference type="Pfam" id="PF26133">
    <property type="entry name" value="DUF8039"/>
    <property type="match status" value="1"/>
</dbReference>
<gene>
    <name evidence="3" type="ORF">Tco_1028489</name>
</gene>
<feature type="coiled-coil region" evidence="1">
    <location>
        <begin position="46"/>
        <end position="124"/>
    </location>
</feature>
<dbReference type="EMBL" id="BQNB010017967">
    <property type="protein sequence ID" value="GJT69203.1"/>
    <property type="molecule type" value="Genomic_DNA"/>
</dbReference>
<proteinExistence type="predicted"/>
<evidence type="ECO:0000259" key="2">
    <source>
        <dbReference type="Pfam" id="PF26133"/>
    </source>
</evidence>
<evidence type="ECO:0000313" key="4">
    <source>
        <dbReference type="Proteomes" id="UP001151760"/>
    </source>
</evidence>
<reference evidence="3" key="1">
    <citation type="journal article" date="2022" name="Int. J. Mol. Sci.">
        <title>Draft Genome of Tanacetum Coccineum: Genomic Comparison of Closely Related Tanacetum-Family Plants.</title>
        <authorList>
            <person name="Yamashiro T."/>
            <person name="Shiraishi A."/>
            <person name="Nakayama K."/>
            <person name="Satake H."/>
        </authorList>
    </citation>
    <scope>NUCLEOTIDE SEQUENCE</scope>
</reference>
<dbReference type="PANTHER" id="PTHR33018:SF34">
    <property type="entry name" value="OS02G0472350 PROTEIN"/>
    <property type="match status" value="1"/>
</dbReference>